<dbReference type="SMART" id="SM00147">
    <property type="entry name" value="RasGEF"/>
    <property type="match status" value="1"/>
</dbReference>
<dbReference type="Pfam" id="PF00617">
    <property type="entry name" value="RasGEF"/>
    <property type="match status" value="1"/>
</dbReference>
<gene>
    <name evidence="6" type="ORF">AMS68_005118</name>
</gene>
<evidence type="ECO:0000256" key="3">
    <source>
        <dbReference type="SAM" id="MobiDB-lite"/>
    </source>
</evidence>
<dbReference type="InterPro" id="IPR000651">
    <property type="entry name" value="Ras-like_Gua-exchang_fac_N"/>
</dbReference>
<dbReference type="CDD" id="cd06224">
    <property type="entry name" value="REM"/>
    <property type="match status" value="1"/>
</dbReference>
<dbReference type="GO" id="GO:0005886">
    <property type="term" value="C:plasma membrane"/>
    <property type="evidence" value="ECO:0007669"/>
    <property type="project" value="TreeGrafter"/>
</dbReference>
<feature type="region of interest" description="Disordered" evidence="3">
    <location>
        <begin position="77"/>
        <end position="100"/>
    </location>
</feature>
<evidence type="ECO:0000259" key="4">
    <source>
        <dbReference type="PROSITE" id="PS50009"/>
    </source>
</evidence>
<evidence type="ECO:0000313" key="7">
    <source>
        <dbReference type="Proteomes" id="UP000503462"/>
    </source>
</evidence>
<sequence length="1393" mass="153775">MSASAHSPARHIRNKSSALAAQSMTPPTSSKTRADSERSSSQLGRKSVDDETRHFVGNVGSGGTLYLAPSRLPHQVNVFPATPPDTAHGESSGPWTPRAVPPLSLANTAWRWRPRSRSVSTIKEKTVEEPERSRSSLDVTDGLLNLRIPHYRLGTPQFGERGTAYLHSSIYTDSDDDRSSVLSQSAYDRLFPLPPSGNTISQRRPSPHHLHPSAARPFRPSPSPLSTPTQDEPVSVFDRLATNPNDPAVVQFSPQGQVLAATVPRLIVQITSPRFLDYELLSDFFLTYRGFVKSHELLDWLMTRMRWAINNISDAGRIVRVRTFVALRHWILNYFSDDFAPSLNLRQQFCEYVNGLATELRQGGAVGDLNIMGELKKCWRRTSALFWPHPDAIDSPVLEDIIPGGIVSPVLSTADGNLYRNIQQAVLGAANHTLTTQLVAIDQRTNQKARVASVSSAGSAMLFNQGGIPASPLSDSSLQVLSCSVPFLRRVQPDSLAEQRAQQSAPRPVMPRRQNSLTRQRHAQPQHRRTESDTVLTRRTPEHASLVDIEKIPSITLTGGLIRGLLLQPSPAVLQRHAPRSPPLEGREQDYFDDASHISVKRFVGDMRRALSVKKSTSEASDRSHHSASSGSRGSNRLRDEHPPRSVPSESSTSSGPRKDVLAAKLQKSYDKHFITSPVQPQGDYLNRLPVPQGQAKARSASPRHASDVTTRSRSIVIVDATSIPVAPVRSGGDVQSTIIMPLFPGILDAQRSSQAPTPSAVPSRNDSASGASSRQPQSIDGRLHGSFIFPPPTRAASDVGAHVRTTSDVHGVQSAETRAIPQLRRRPGGDLKAADHVHELANKDDMPSPTDSFAITVPSSGRSSARQKPHKKTSSAHPRVRSSFRSEAERLAKVRAESHGSGGIEDTLARLEGKPRHQRHSGMSWLDLPTNEESADDQEPKGTDFEMMNPGLTIGGPQIYRVSRVDLSEEGSYPSSKPGYSTLQEPIGSQGDRASSPVDFDKHAVYIMPDSDNEPGRKTDRTSAAFTIQSSFLLDDNQSLSDISTDIAEDPDDDSAGVRSFFFDDLADENVSFKVSRPLFTAEPIGEVTSKSRKVQPLKVATSAAKILGVPAGSLLPDVLQTRSRRKRTDEEGHYPFILAFESQVIAEQLCIIEKDALDEIDWKDLITLNWQHAPSRIRNWAEYLKLEESNGIDLIVARFNLMVKWVVSECVLTESMIERARCITKYIHIATHCLRLRNYASMAQITLALLSSDLARLVKTWSFVLPADKRMLDQLELLCQPLRNFHNLRTEMETASLAEGCIPFIGLYTHDLMYNAQKPAMIQSIPYSDEAPSLINFERHQTAATITKSLLRLLDASARYIFRPHPEALSRCLWLAALDDIDISEISMELE</sequence>
<feature type="domain" description="N-terminal Ras-GEF" evidence="5">
    <location>
        <begin position="254"/>
        <end position="376"/>
    </location>
</feature>
<dbReference type="InterPro" id="IPR023578">
    <property type="entry name" value="Ras_GEF_dom_sf"/>
</dbReference>
<keyword evidence="1 2" id="KW-0344">Guanine-nucleotide releasing factor</keyword>
<dbReference type="Proteomes" id="UP000503462">
    <property type="component" value="Chromosome 3"/>
</dbReference>
<feature type="compositionally biased region" description="Polar residues" evidence="3">
    <location>
        <begin position="850"/>
        <end position="865"/>
    </location>
</feature>
<feature type="region of interest" description="Disordered" evidence="3">
    <location>
        <begin position="1"/>
        <end position="55"/>
    </location>
</feature>
<dbReference type="EMBL" id="CP051141">
    <property type="protein sequence ID" value="QIW99600.1"/>
    <property type="molecule type" value="Genomic_DNA"/>
</dbReference>
<dbReference type="InterPro" id="IPR001895">
    <property type="entry name" value="RASGEF_cat_dom"/>
</dbReference>
<dbReference type="SMART" id="SM00229">
    <property type="entry name" value="RasGEFN"/>
    <property type="match status" value="1"/>
</dbReference>
<feature type="region of interest" description="Disordered" evidence="3">
    <location>
        <begin position="676"/>
        <end position="711"/>
    </location>
</feature>
<dbReference type="PANTHER" id="PTHR23113:SF363">
    <property type="entry name" value="PROTEIN SON OF SEVENLESS"/>
    <property type="match status" value="1"/>
</dbReference>
<dbReference type="GO" id="GO:0005085">
    <property type="term" value="F:guanyl-nucleotide exchange factor activity"/>
    <property type="evidence" value="ECO:0007669"/>
    <property type="project" value="UniProtKB-KW"/>
</dbReference>
<feature type="region of interest" description="Disordered" evidence="3">
    <location>
        <begin position="614"/>
        <end position="659"/>
    </location>
</feature>
<dbReference type="OrthoDB" id="10254377at2759"/>
<evidence type="ECO:0000259" key="5">
    <source>
        <dbReference type="PROSITE" id="PS50212"/>
    </source>
</evidence>
<reference evidence="6 7" key="1">
    <citation type="journal article" date="2016" name="Sci. Rep.">
        <title>Peltaster fructicola genome reveals evolution from an invasive phytopathogen to an ectophytic parasite.</title>
        <authorList>
            <person name="Xu C."/>
            <person name="Chen H."/>
            <person name="Gleason M.L."/>
            <person name="Xu J.R."/>
            <person name="Liu H."/>
            <person name="Zhang R."/>
            <person name="Sun G."/>
        </authorList>
    </citation>
    <scope>NUCLEOTIDE SEQUENCE [LARGE SCALE GENOMIC DNA]</scope>
    <source>
        <strain evidence="6 7">LNHT1506</strain>
    </source>
</reference>
<evidence type="ECO:0000313" key="6">
    <source>
        <dbReference type="EMBL" id="QIW99600.1"/>
    </source>
</evidence>
<accession>A0A6H0XY58</accession>
<feature type="compositionally biased region" description="Basic and acidic residues" evidence="3">
    <location>
        <begin position="885"/>
        <end position="899"/>
    </location>
</feature>
<feature type="compositionally biased region" description="Low complexity" evidence="3">
    <location>
        <begin position="647"/>
        <end position="656"/>
    </location>
</feature>
<feature type="region of interest" description="Disordered" evidence="3">
    <location>
        <begin position="494"/>
        <end position="535"/>
    </location>
</feature>
<protein>
    <recommendedName>
        <fullName evidence="8">Ras-GEF domain-containing protein</fullName>
    </recommendedName>
</protein>
<feature type="region of interest" description="Disordered" evidence="3">
    <location>
        <begin position="188"/>
        <end position="232"/>
    </location>
</feature>
<name>A0A6H0XY58_9PEZI</name>
<proteinExistence type="predicted"/>
<dbReference type="Gene3D" id="1.10.840.10">
    <property type="entry name" value="Ras guanine-nucleotide exchange factors catalytic domain"/>
    <property type="match status" value="1"/>
</dbReference>
<dbReference type="PROSITE" id="PS50212">
    <property type="entry name" value="RASGEF_NTER"/>
    <property type="match status" value="1"/>
</dbReference>
<feature type="compositionally biased region" description="Polar residues" evidence="3">
    <location>
        <begin position="15"/>
        <end position="31"/>
    </location>
</feature>
<keyword evidence="7" id="KW-1185">Reference proteome</keyword>
<evidence type="ECO:0008006" key="8">
    <source>
        <dbReference type="Google" id="ProtNLM"/>
    </source>
</evidence>
<feature type="compositionally biased region" description="Polar residues" evidence="3">
    <location>
        <begin position="751"/>
        <end position="779"/>
    </location>
</feature>
<evidence type="ECO:0000256" key="1">
    <source>
        <dbReference type="ARBA" id="ARBA00022658"/>
    </source>
</evidence>
<feature type="domain" description="Ras-GEF" evidence="4">
    <location>
        <begin position="1143"/>
        <end position="1389"/>
    </location>
</feature>
<dbReference type="SUPFAM" id="SSF48366">
    <property type="entry name" value="Ras GEF"/>
    <property type="match status" value="1"/>
</dbReference>
<dbReference type="Pfam" id="PF00618">
    <property type="entry name" value="RasGEF_N"/>
    <property type="match status" value="1"/>
</dbReference>
<feature type="compositionally biased region" description="Basic and acidic residues" evidence="3">
    <location>
        <begin position="616"/>
        <end position="625"/>
    </location>
</feature>
<feature type="compositionally biased region" description="Basic residues" evidence="3">
    <location>
        <begin position="866"/>
        <end position="883"/>
    </location>
</feature>
<dbReference type="PANTHER" id="PTHR23113">
    <property type="entry name" value="GUANINE NUCLEOTIDE EXCHANGE FACTOR"/>
    <property type="match status" value="1"/>
</dbReference>
<dbReference type="PROSITE" id="PS50009">
    <property type="entry name" value="RASGEF_CAT"/>
    <property type="match status" value="1"/>
</dbReference>
<feature type="region of interest" description="Disordered" evidence="3">
    <location>
        <begin position="843"/>
        <end position="955"/>
    </location>
</feature>
<feature type="region of interest" description="Disordered" evidence="3">
    <location>
        <begin position="970"/>
        <end position="996"/>
    </location>
</feature>
<organism evidence="6 7">
    <name type="scientific">Peltaster fructicola</name>
    <dbReference type="NCBI Taxonomy" id="286661"/>
    <lineage>
        <taxon>Eukaryota</taxon>
        <taxon>Fungi</taxon>
        <taxon>Dikarya</taxon>
        <taxon>Ascomycota</taxon>
        <taxon>Pezizomycotina</taxon>
        <taxon>Dothideomycetes</taxon>
        <taxon>Dothideomycetes incertae sedis</taxon>
        <taxon>Peltaster</taxon>
    </lineage>
</organism>
<dbReference type="InterPro" id="IPR008937">
    <property type="entry name" value="Ras-like_GEF"/>
</dbReference>
<feature type="compositionally biased region" description="Polar residues" evidence="3">
    <location>
        <begin position="974"/>
        <end position="985"/>
    </location>
</feature>
<dbReference type="InterPro" id="IPR036964">
    <property type="entry name" value="RASGEF_cat_dom_sf"/>
</dbReference>
<dbReference type="Gene3D" id="1.20.870.10">
    <property type="entry name" value="Son of sevenless (SoS) protein Chain: S domain 1"/>
    <property type="match status" value="1"/>
</dbReference>
<evidence type="ECO:0000256" key="2">
    <source>
        <dbReference type="PROSITE-ProRule" id="PRU00168"/>
    </source>
</evidence>
<feature type="region of interest" description="Disordered" evidence="3">
    <location>
        <begin position="751"/>
        <end position="830"/>
    </location>
</feature>
<dbReference type="GO" id="GO:0007265">
    <property type="term" value="P:Ras protein signal transduction"/>
    <property type="evidence" value="ECO:0007669"/>
    <property type="project" value="TreeGrafter"/>
</dbReference>